<dbReference type="Proteomes" id="UP001321473">
    <property type="component" value="Unassembled WGS sequence"/>
</dbReference>
<accession>A0AAQ4FFS2</accession>
<name>A0AAQ4FFS2_AMBAM</name>
<sequence length="68" mass="7652">MVPGGRVSMKAVRKAVALDGNTVTLQAMPGISASHTNPNNFERMRVSLFFQLLSEKHRSHTDFFREHP</sequence>
<organism evidence="1 2">
    <name type="scientific">Amblyomma americanum</name>
    <name type="common">Lone star tick</name>
    <dbReference type="NCBI Taxonomy" id="6943"/>
    <lineage>
        <taxon>Eukaryota</taxon>
        <taxon>Metazoa</taxon>
        <taxon>Ecdysozoa</taxon>
        <taxon>Arthropoda</taxon>
        <taxon>Chelicerata</taxon>
        <taxon>Arachnida</taxon>
        <taxon>Acari</taxon>
        <taxon>Parasitiformes</taxon>
        <taxon>Ixodida</taxon>
        <taxon>Ixodoidea</taxon>
        <taxon>Ixodidae</taxon>
        <taxon>Amblyomminae</taxon>
        <taxon>Amblyomma</taxon>
    </lineage>
</organism>
<reference evidence="1 2" key="1">
    <citation type="journal article" date="2023" name="Arcadia Sci">
        <title>De novo assembly of a long-read Amblyomma americanum tick genome.</title>
        <authorList>
            <person name="Chou S."/>
            <person name="Poskanzer K.E."/>
            <person name="Rollins M."/>
            <person name="Thuy-Boun P.S."/>
        </authorList>
    </citation>
    <scope>NUCLEOTIDE SEQUENCE [LARGE SCALE GENOMIC DNA]</scope>
    <source>
        <strain evidence="1">F_SG_1</strain>
        <tissue evidence="1">Salivary glands</tissue>
    </source>
</reference>
<evidence type="ECO:0000313" key="2">
    <source>
        <dbReference type="Proteomes" id="UP001321473"/>
    </source>
</evidence>
<keyword evidence="2" id="KW-1185">Reference proteome</keyword>
<dbReference type="EMBL" id="JARKHS020003472">
    <property type="protein sequence ID" value="KAK8785531.1"/>
    <property type="molecule type" value="Genomic_DNA"/>
</dbReference>
<proteinExistence type="predicted"/>
<evidence type="ECO:0000313" key="1">
    <source>
        <dbReference type="EMBL" id="KAK8785531.1"/>
    </source>
</evidence>
<gene>
    <name evidence="1" type="ORF">V5799_008104</name>
</gene>
<protein>
    <submittedName>
        <fullName evidence="1">Uncharacterized protein</fullName>
    </submittedName>
</protein>
<comment type="caution">
    <text evidence="1">The sequence shown here is derived from an EMBL/GenBank/DDBJ whole genome shotgun (WGS) entry which is preliminary data.</text>
</comment>
<dbReference type="AlphaFoldDB" id="A0AAQ4FFS2"/>